<keyword evidence="4" id="KW-0479">Metal-binding</keyword>
<dbReference type="InterPro" id="IPR006434">
    <property type="entry name" value="Pyrimidine_nucleotidase_eu"/>
</dbReference>
<keyword evidence="5 9" id="KW-0547">Nucleotide-binding</keyword>
<keyword evidence="9" id="KW-0963">Cytoplasm</keyword>
<name>A0ABM1N622_NICVS</name>
<dbReference type="NCBIfam" id="TIGR01544">
    <property type="entry name" value="HAD-SF-IE"/>
    <property type="match status" value="1"/>
</dbReference>
<dbReference type="GeneID" id="108566750"/>
<dbReference type="PANTHER" id="PTHR13045">
    <property type="entry name" value="5'-NUCLEOTIDASE"/>
    <property type="match status" value="1"/>
</dbReference>
<comment type="similarity">
    <text evidence="2 9">Belongs to the pyrimidine 5'-nucleotidase family.</text>
</comment>
<keyword evidence="7" id="KW-0460">Magnesium</keyword>
<evidence type="ECO:0000256" key="6">
    <source>
        <dbReference type="ARBA" id="ARBA00022801"/>
    </source>
</evidence>
<reference evidence="11" key="1">
    <citation type="submission" date="2025-08" db="UniProtKB">
        <authorList>
            <consortium name="RefSeq"/>
        </authorList>
    </citation>
    <scope>IDENTIFICATION</scope>
    <source>
        <tissue evidence="11">Whole Larva</tissue>
    </source>
</reference>
<dbReference type="SFLD" id="SFLDG01128">
    <property type="entry name" value="C1.4:_5'-Nucleotidase_Like"/>
    <property type="match status" value="1"/>
</dbReference>
<dbReference type="EC" id="3.1.3.5" evidence="3 9"/>
<keyword evidence="10" id="KW-1185">Reference proteome</keyword>
<proteinExistence type="inferred from homology"/>
<dbReference type="PANTHER" id="PTHR13045:SF0">
    <property type="entry name" value="7-METHYLGUANOSINE PHOSPHATE-SPECIFIC 5'-NUCLEOTIDASE"/>
    <property type="match status" value="1"/>
</dbReference>
<evidence type="ECO:0000256" key="8">
    <source>
        <dbReference type="ARBA" id="ARBA00023080"/>
    </source>
</evidence>
<evidence type="ECO:0000256" key="9">
    <source>
        <dbReference type="RuleBase" id="RU361276"/>
    </source>
</evidence>
<evidence type="ECO:0000256" key="5">
    <source>
        <dbReference type="ARBA" id="ARBA00022741"/>
    </source>
</evidence>
<gene>
    <name evidence="11" type="primary">LOC108566750</name>
</gene>
<dbReference type="SUPFAM" id="SSF56784">
    <property type="entry name" value="HAD-like"/>
    <property type="match status" value="1"/>
</dbReference>
<organism evidence="10 11">
    <name type="scientific">Nicrophorus vespilloides</name>
    <name type="common">Boreal carrion beetle</name>
    <dbReference type="NCBI Taxonomy" id="110193"/>
    <lineage>
        <taxon>Eukaryota</taxon>
        <taxon>Metazoa</taxon>
        <taxon>Ecdysozoa</taxon>
        <taxon>Arthropoda</taxon>
        <taxon>Hexapoda</taxon>
        <taxon>Insecta</taxon>
        <taxon>Pterygota</taxon>
        <taxon>Neoptera</taxon>
        <taxon>Endopterygota</taxon>
        <taxon>Coleoptera</taxon>
        <taxon>Polyphaga</taxon>
        <taxon>Staphyliniformia</taxon>
        <taxon>Silphidae</taxon>
        <taxon>Nicrophorinae</taxon>
        <taxon>Nicrophorus</taxon>
    </lineage>
</organism>
<evidence type="ECO:0000256" key="7">
    <source>
        <dbReference type="ARBA" id="ARBA00022842"/>
    </source>
</evidence>
<evidence type="ECO:0000256" key="4">
    <source>
        <dbReference type="ARBA" id="ARBA00022723"/>
    </source>
</evidence>
<sequence length="294" mass="33145">MKRDYVRELKALSGDKIHIKDEENVNRLIGAIVSGGKEKLQVVSDFDRTITKQHENGKSHLSSFGIFACCDSLPESYKVQEKTLKDKYLPIENDPKMPLPEKTKYMEEWWAQSEEILKGVNVTDDDIEEAVRNFAPALRDGTRDAIVKLDKMNVPVLVFSAGLGNAVVAVLDHFKVNLPNVKIISNFLKRDDQGVIQGFSDKMINVFNKNETAIVGSDYYHVISDRVNIILLGDSQGDANMAEGMPNVQAVLKIGFIFEHIEDNLPSYMDKFDLVLDDDQTMDVLNKLLSFMSE</sequence>
<comment type="subcellular location">
    <subcellularLocation>
        <location evidence="9">Cytoplasm</location>
    </subcellularLocation>
</comment>
<dbReference type="InterPro" id="IPR036412">
    <property type="entry name" value="HAD-like_sf"/>
</dbReference>
<keyword evidence="6 9" id="KW-0378">Hydrolase</keyword>
<protein>
    <recommendedName>
        <fullName evidence="3 9">5'-nucleotidase</fullName>
        <ecNumber evidence="3 9">3.1.3.5</ecNumber>
    </recommendedName>
</protein>
<dbReference type="InterPro" id="IPR023214">
    <property type="entry name" value="HAD_sf"/>
</dbReference>
<accession>A0ABM1N622</accession>
<comment type="catalytic activity">
    <reaction evidence="1 9">
        <text>a ribonucleoside 5'-phosphate + H2O = a ribonucleoside + phosphate</text>
        <dbReference type="Rhea" id="RHEA:12484"/>
        <dbReference type="ChEBI" id="CHEBI:15377"/>
        <dbReference type="ChEBI" id="CHEBI:18254"/>
        <dbReference type="ChEBI" id="CHEBI:43474"/>
        <dbReference type="ChEBI" id="CHEBI:58043"/>
        <dbReference type="EC" id="3.1.3.5"/>
    </reaction>
</comment>
<dbReference type="Proteomes" id="UP000695000">
    <property type="component" value="Unplaced"/>
</dbReference>
<dbReference type="RefSeq" id="XP_017782272.1">
    <property type="nucleotide sequence ID" value="XM_017926783.1"/>
</dbReference>
<dbReference type="SFLD" id="SFLDS00003">
    <property type="entry name" value="Haloacid_Dehalogenase"/>
    <property type="match status" value="1"/>
</dbReference>
<evidence type="ECO:0000313" key="11">
    <source>
        <dbReference type="RefSeq" id="XP_017782272.1"/>
    </source>
</evidence>
<dbReference type="Pfam" id="PF05822">
    <property type="entry name" value="UMPH-1"/>
    <property type="match status" value="1"/>
</dbReference>
<evidence type="ECO:0000256" key="2">
    <source>
        <dbReference type="ARBA" id="ARBA00008389"/>
    </source>
</evidence>
<evidence type="ECO:0000313" key="10">
    <source>
        <dbReference type="Proteomes" id="UP000695000"/>
    </source>
</evidence>
<keyword evidence="8 9" id="KW-0546">Nucleotide metabolism</keyword>
<evidence type="ECO:0000256" key="3">
    <source>
        <dbReference type="ARBA" id="ARBA00012643"/>
    </source>
</evidence>
<evidence type="ECO:0000256" key="1">
    <source>
        <dbReference type="ARBA" id="ARBA00000815"/>
    </source>
</evidence>
<dbReference type="Gene3D" id="3.40.50.1000">
    <property type="entry name" value="HAD superfamily/HAD-like"/>
    <property type="match status" value="1"/>
</dbReference>
<dbReference type="Gene3D" id="1.10.150.340">
    <property type="entry name" value="Pyrimidine 5'-nucleotidase (UMPH-1), N-terminal domain"/>
    <property type="match status" value="1"/>
</dbReference>